<evidence type="ECO:0000313" key="5">
    <source>
        <dbReference type="EMBL" id="QMV45167.1"/>
    </source>
</evidence>
<keyword evidence="6" id="KW-1185">Reference proteome</keyword>
<evidence type="ECO:0000256" key="1">
    <source>
        <dbReference type="ARBA" id="ARBA00009156"/>
    </source>
</evidence>
<comment type="similarity">
    <text evidence="1">Belongs to the FGGY kinase family.</text>
</comment>
<sequence length="100" mass="11335">MTWADSRSAAYVGMLNEQHDAQAIYSATGTPIHPMSPLLKLMWLREKAKGVFNKAYRFVGIKEYVMGRWLSGGRHVVDHSIASATGLFSLRNRTWHEQSL</sequence>
<dbReference type="PANTHER" id="PTHR43095:SF2">
    <property type="entry name" value="GLUCONOKINASE"/>
    <property type="match status" value="1"/>
</dbReference>
<dbReference type="SUPFAM" id="SSF53067">
    <property type="entry name" value="Actin-like ATPase domain"/>
    <property type="match status" value="1"/>
</dbReference>
<dbReference type="GO" id="GO:0016301">
    <property type="term" value="F:kinase activity"/>
    <property type="evidence" value="ECO:0007669"/>
    <property type="project" value="UniProtKB-KW"/>
</dbReference>
<dbReference type="AlphaFoldDB" id="A0A7G5C7I3"/>
<accession>A0A7G5C7I3</accession>
<dbReference type="InterPro" id="IPR050406">
    <property type="entry name" value="FGGY_Carb_Kinase"/>
</dbReference>
<dbReference type="InterPro" id="IPR043129">
    <property type="entry name" value="ATPase_NBD"/>
</dbReference>
<evidence type="ECO:0000259" key="4">
    <source>
        <dbReference type="Pfam" id="PF00370"/>
    </source>
</evidence>
<protein>
    <recommendedName>
        <fullName evidence="4">Carbohydrate kinase FGGY N-terminal domain-containing protein</fullName>
    </recommendedName>
</protein>
<gene>
    <name evidence="5" type="ORF">FPL14_24585</name>
</gene>
<dbReference type="PANTHER" id="PTHR43095">
    <property type="entry name" value="SUGAR KINASE"/>
    <property type="match status" value="1"/>
</dbReference>
<reference evidence="5 6" key="1">
    <citation type="submission" date="2019-07" db="EMBL/GenBank/DDBJ databases">
        <authorList>
            <person name="Kim J.K."/>
            <person name="Cheong H.-M."/>
            <person name="Choi Y."/>
            <person name="Hwang K.J."/>
            <person name="Lee S."/>
            <person name="Choi C."/>
        </authorList>
    </citation>
    <scope>NUCLEOTIDE SEQUENCE [LARGE SCALE GENOMIC DNA]</scope>
    <source>
        <strain evidence="5 6">KS 22</strain>
    </source>
</reference>
<dbReference type="Gene3D" id="3.30.420.40">
    <property type="match status" value="1"/>
</dbReference>
<proteinExistence type="inferred from homology"/>
<feature type="domain" description="Carbohydrate kinase FGGY N-terminal" evidence="4">
    <location>
        <begin position="2"/>
        <end position="98"/>
    </location>
</feature>
<dbReference type="GO" id="GO:0005975">
    <property type="term" value="P:carbohydrate metabolic process"/>
    <property type="evidence" value="ECO:0007669"/>
    <property type="project" value="InterPro"/>
</dbReference>
<evidence type="ECO:0000313" key="6">
    <source>
        <dbReference type="Proteomes" id="UP000515679"/>
    </source>
</evidence>
<dbReference type="InterPro" id="IPR018484">
    <property type="entry name" value="FGGY_N"/>
</dbReference>
<keyword evidence="2" id="KW-0808">Transferase</keyword>
<dbReference type="Pfam" id="PF00370">
    <property type="entry name" value="FGGY_N"/>
    <property type="match status" value="1"/>
</dbReference>
<dbReference type="EMBL" id="CP041969">
    <property type="protein sequence ID" value="QMV45167.1"/>
    <property type="molecule type" value="Genomic_DNA"/>
</dbReference>
<dbReference type="KEGG" id="cchl:FPL14_24585"/>
<evidence type="ECO:0000256" key="3">
    <source>
        <dbReference type="ARBA" id="ARBA00022777"/>
    </source>
</evidence>
<keyword evidence="3" id="KW-0418">Kinase</keyword>
<evidence type="ECO:0000256" key="2">
    <source>
        <dbReference type="ARBA" id="ARBA00022679"/>
    </source>
</evidence>
<dbReference type="Proteomes" id="UP000515679">
    <property type="component" value="Chromosome"/>
</dbReference>
<organism evidence="5 6">
    <name type="scientific">Cohnella cholangitidis</name>
    <dbReference type="NCBI Taxonomy" id="2598458"/>
    <lineage>
        <taxon>Bacteria</taxon>
        <taxon>Bacillati</taxon>
        <taxon>Bacillota</taxon>
        <taxon>Bacilli</taxon>
        <taxon>Bacillales</taxon>
        <taxon>Paenibacillaceae</taxon>
        <taxon>Cohnella</taxon>
    </lineage>
</organism>
<name>A0A7G5C7I3_9BACL</name>